<evidence type="ECO:0000256" key="3">
    <source>
        <dbReference type="ARBA" id="ARBA00022989"/>
    </source>
</evidence>
<dbReference type="RefSeq" id="WP_189211460.1">
    <property type="nucleotide sequence ID" value="NZ_BMRB01000002.1"/>
</dbReference>
<proteinExistence type="predicted"/>
<organism evidence="7 8">
    <name type="scientific">Actinokineospora fastidiosa</name>
    <dbReference type="NCBI Taxonomy" id="1816"/>
    <lineage>
        <taxon>Bacteria</taxon>
        <taxon>Bacillati</taxon>
        <taxon>Actinomycetota</taxon>
        <taxon>Actinomycetes</taxon>
        <taxon>Pseudonocardiales</taxon>
        <taxon>Pseudonocardiaceae</taxon>
        <taxon>Actinokineospora</taxon>
    </lineage>
</organism>
<accession>A0A918GIM8</accession>
<dbReference type="InterPro" id="IPR011701">
    <property type="entry name" value="MFS"/>
</dbReference>
<feature type="transmembrane region" description="Helical" evidence="5">
    <location>
        <begin position="147"/>
        <end position="166"/>
    </location>
</feature>
<dbReference type="InterPro" id="IPR020846">
    <property type="entry name" value="MFS_dom"/>
</dbReference>
<evidence type="ECO:0000256" key="4">
    <source>
        <dbReference type="ARBA" id="ARBA00023136"/>
    </source>
</evidence>
<sequence>MASERGPVRLPADAGLSTGMVTLFAVAAGMAVANIYYAQPLLTAIAREFGVGSGAASQLVTVTTAGYALGLVLVVPLADMRDRRRLVVTLLGIVAVLQALSAAAPTLWALTVLSGLMSVPAVVAPIMVAFAATLAAPEQRGRATGTVMSGVLVGVLLARAGGGLVADWAGSWRAVHLTAAALMVGLAVVLHRRLPDAPVGERTRYRALLRSVATIVREEPVLRLRCVYGFLGFAGFSAFWASSAFLLGGPPHDMGEALIGAFGLLGVVGAIAARTAGRFVDRGREKATTGVLLALVLASWGVMAVDGGHWLPALVIGAIALDLGVQGVQVTNLSVIYRLRPQARARVTMAYTGTYFLGGALGSAASGIAYAAGGWPAVCLTGAVLAAAALGVWVRVG</sequence>
<evidence type="ECO:0000259" key="6">
    <source>
        <dbReference type="PROSITE" id="PS50850"/>
    </source>
</evidence>
<feature type="transmembrane region" description="Helical" evidence="5">
    <location>
        <begin position="311"/>
        <end position="337"/>
    </location>
</feature>
<reference evidence="7" key="1">
    <citation type="journal article" date="2014" name="Int. J. Syst. Evol. Microbiol.">
        <title>Complete genome sequence of Corynebacterium casei LMG S-19264T (=DSM 44701T), isolated from a smear-ripened cheese.</title>
        <authorList>
            <consortium name="US DOE Joint Genome Institute (JGI-PGF)"/>
            <person name="Walter F."/>
            <person name="Albersmeier A."/>
            <person name="Kalinowski J."/>
            <person name="Ruckert C."/>
        </authorList>
    </citation>
    <scope>NUCLEOTIDE SEQUENCE</scope>
    <source>
        <strain evidence="7">JCM 3276</strain>
    </source>
</reference>
<feature type="domain" description="Major facilitator superfamily (MFS) profile" evidence="6">
    <location>
        <begin position="17"/>
        <end position="397"/>
    </location>
</feature>
<feature type="transmembrane region" description="Helical" evidence="5">
    <location>
        <begin position="172"/>
        <end position="190"/>
    </location>
</feature>
<evidence type="ECO:0000313" key="7">
    <source>
        <dbReference type="EMBL" id="GGS37363.1"/>
    </source>
</evidence>
<name>A0A918GIM8_9PSEU</name>
<feature type="transmembrane region" description="Helical" evidence="5">
    <location>
        <begin position="257"/>
        <end position="275"/>
    </location>
</feature>
<feature type="transmembrane region" description="Helical" evidence="5">
    <location>
        <begin position="287"/>
        <end position="305"/>
    </location>
</feature>
<dbReference type="Gene3D" id="1.20.1250.20">
    <property type="entry name" value="MFS general substrate transporter like domains"/>
    <property type="match status" value="1"/>
</dbReference>
<dbReference type="Proteomes" id="UP000660680">
    <property type="component" value="Unassembled WGS sequence"/>
</dbReference>
<dbReference type="GO" id="GO:0022857">
    <property type="term" value="F:transmembrane transporter activity"/>
    <property type="evidence" value="ECO:0007669"/>
    <property type="project" value="InterPro"/>
</dbReference>
<keyword evidence="3 5" id="KW-1133">Transmembrane helix</keyword>
<feature type="transmembrane region" description="Helical" evidence="5">
    <location>
        <begin position="226"/>
        <end position="245"/>
    </location>
</feature>
<feature type="transmembrane region" description="Helical" evidence="5">
    <location>
        <begin position="349"/>
        <end position="369"/>
    </location>
</feature>
<evidence type="ECO:0000313" key="8">
    <source>
        <dbReference type="Proteomes" id="UP000660680"/>
    </source>
</evidence>
<dbReference type="GO" id="GO:0005886">
    <property type="term" value="C:plasma membrane"/>
    <property type="evidence" value="ECO:0007669"/>
    <property type="project" value="UniProtKB-SubCell"/>
</dbReference>
<keyword evidence="4 5" id="KW-0472">Membrane</keyword>
<comment type="caution">
    <text evidence="7">The sequence shown here is derived from an EMBL/GenBank/DDBJ whole genome shotgun (WGS) entry which is preliminary data.</text>
</comment>
<feature type="transmembrane region" description="Helical" evidence="5">
    <location>
        <begin position="12"/>
        <end position="36"/>
    </location>
</feature>
<dbReference type="PROSITE" id="PS50850">
    <property type="entry name" value="MFS"/>
    <property type="match status" value="1"/>
</dbReference>
<gene>
    <name evidence="7" type="ORF">GCM10010171_35310</name>
</gene>
<feature type="transmembrane region" description="Helical" evidence="5">
    <location>
        <begin position="375"/>
        <end position="394"/>
    </location>
</feature>
<dbReference type="InterPro" id="IPR036259">
    <property type="entry name" value="MFS_trans_sf"/>
</dbReference>
<dbReference type="EMBL" id="BMRB01000002">
    <property type="protein sequence ID" value="GGS37363.1"/>
    <property type="molecule type" value="Genomic_DNA"/>
</dbReference>
<comment type="subcellular location">
    <subcellularLocation>
        <location evidence="1">Cell membrane</location>
        <topology evidence="1">Multi-pass membrane protein</topology>
    </subcellularLocation>
</comment>
<reference evidence="7" key="2">
    <citation type="submission" date="2020-09" db="EMBL/GenBank/DDBJ databases">
        <authorList>
            <person name="Sun Q."/>
            <person name="Ohkuma M."/>
        </authorList>
    </citation>
    <scope>NUCLEOTIDE SEQUENCE</scope>
    <source>
        <strain evidence="7">JCM 3276</strain>
    </source>
</reference>
<evidence type="ECO:0000256" key="2">
    <source>
        <dbReference type="ARBA" id="ARBA00022692"/>
    </source>
</evidence>
<feature type="transmembrane region" description="Helical" evidence="5">
    <location>
        <begin position="116"/>
        <end position="135"/>
    </location>
</feature>
<keyword evidence="8" id="KW-1185">Reference proteome</keyword>
<dbReference type="PANTHER" id="PTHR42910:SF1">
    <property type="entry name" value="MAJOR FACILITATOR SUPERFAMILY (MFS) PROFILE DOMAIN-CONTAINING PROTEIN"/>
    <property type="match status" value="1"/>
</dbReference>
<feature type="transmembrane region" description="Helical" evidence="5">
    <location>
        <begin position="87"/>
        <end position="110"/>
    </location>
</feature>
<feature type="transmembrane region" description="Helical" evidence="5">
    <location>
        <begin position="56"/>
        <end position="75"/>
    </location>
</feature>
<evidence type="ECO:0000256" key="5">
    <source>
        <dbReference type="SAM" id="Phobius"/>
    </source>
</evidence>
<protein>
    <submittedName>
        <fullName evidence="7">MFS transporter</fullName>
    </submittedName>
</protein>
<dbReference type="PANTHER" id="PTHR42910">
    <property type="entry name" value="TRANSPORTER SCO4007-RELATED"/>
    <property type="match status" value="1"/>
</dbReference>
<dbReference type="CDD" id="cd17324">
    <property type="entry name" value="MFS_NepI_like"/>
    <property type="match status" value="1"/>
</dbReference>
<keyword evidence="2 5" id="KW-0812">Transmembrane</keyword>
<dbReference type="AlphaFoldDB" id="A0A918GIM8"/>
<evidence type="ECO:0000256" key="1">
    <source>
        <dbReference type="ARBA" id="ARBA00004651"/>
    </source>
</evidence>
<dbReference type="Pfam" id="PF07690">
    <property type="entry name" value="MFS_1"/>
    <property type="match status" value="1"/>
</dbReference>
<dbReference type="SUPFAM" id="SSF103473">
    <property type="entry name" value="MFS general substrate transporter"/>
    <property type="match status" value="1"/>
</dbReference>